<name>A0A1H7TSD4_STIAU</name>
<dbReference type="Gene3D" id="3.30.365.10">
    <property type="entry name" value="Aldehyde oxidase/xanthine dehydrogenase, molybdopterin binding domain"/>
    <property type="match status" value="4"/>
</dbReference>
<dbReference type="PROSITE" id="PS51318">
    <property type="entry name" value="TAT"/>
    <property type="match status" value="1"/>
</dbReference>
<keyword evidence="4" id="KW-1185">Reference proteome</keyword>
<evidence type="ECO:0000313" key="4">
    <source>
        <dbReference type="Proteomes" id="UP000182719"/>
    </source>
</evidence>
<evidence type="ECO:0000259" key="2">
    <source>
        <dbReference type="SMART" id="SM01008"/>
    </source>
</evidence>
<dbReference type="InterPro" id="IPR012368">
    <property type="entry name" value="OxRdtase_Mopterin-bd_su_IorB"/>
</dbReference>
<dbReference type="InterPro" id="IPR000674">
    <property type="entry name" value="Ald_Oxase/Xan_DH_a/b"/>
</dbReference>
<dbReference type="RefSeq" id="WP_075007824.1">
    <property type="nucleotide sequence ID" value="NZ_FOAP01000009.1"/>
</dbReference>
<dbReference type="SMART" id="SM01008">
    <property type="entry name" value="Ald_Xan_dh_C"/>
    <property type="match status" value="1"/>
</dbReference>
<dbReference type="GO" id="GO:0016491">
    <property type="term" value="F:oxidoreductase activity"/>
    <property type="evidence" value="ECO:0007669"/>
    <property type="project" value="InterPro"/>
</dbReference>
<feature type="domain" description="Aldehyde oxidase/xanthine dehydrogenase a/b hammerhead" evidence="2">
    <location>
        <begin position="222"/>
        <end position="311"/>
    </location>
</feature>
<dbReference type="InterPro" id="IPR052516">
    <property type="entry name" value="N-heterocyclic_Hydroxylase"/>
</dbReference>
<gene>
    <name evidence="3" type="ORF">SAMN05444354_109139</name>
</gene>
<organism evidence="3 4">
    <name type="scientific">Stigmatella aurantiaca</name>
    <dbReference type="NCBI Taxonomy" id="41"/>
    <lineage>
        <taxon>Bacteria</taxon>
        <taxon>Pseudomonadati</taxon>
        <taxon>Myxococcota</taxon>
        <taxon>Myxococcia</taxon>
        <taxon>Myxococcales</taxon>
        <taxon>Cystobacterineae</taxon>
        <taxon>Archangiaceae</taxon>
        <taxon>Stigmatella</taxon>
    </lineage>
</organism>
<sequence>MSKQPQRITRRSFLAALNLSVGGLALGLFPNEALGAEPSGKLGAKPKTGSEAQEKSAPGLNPNAFVHVAPDGQVTIVCHRSEMGQGIRSSLPVLIADELGADMARVKIVQADGDKIYGDQNTDGSNSVRGLYTDMRRVGATARVMLIATAAKRWKVSPDACEARDHAVFHRGSNRTLGFGELALEAGKQRVPKSEQVPLRPRNELRRVGKHLPLLDGPAYVNGTAVFGADLRLPGMLTAMVARPPVVGGRVAKYDAARALEVPGVKRVLELPEPKKPYHFQSWGGVAVLAENTWAAMKGRGALDITWEHGENVTYDSTKYREELLASVRAPGTVVRNVGDAEGALTGAARVLEAEYHVPHLCHAPMEPPVVVARVENGTCEVWAPTQHPQAARTEAARALGLPEEKVTVHVTFLGGGFGRKSKADFISEAVLLAREAGVPVRVQWTREDDLRHDYYHAVSTQRLSAGLDAQGKVIAWRHRTAFPPIGSIFGPVNRPAEGDLQQGVLDLALAVPNLRAEACEANPHVRIGWMRSVYNIFHAFSVNSFIDEIAHARGEDTRDVLLELYGPPRIINTVEALGVKSLRNYGRSLEEHPIDVGRMRHVIERVTELSRWKERKQDGRALGLAAHRSFLSYVAVVVSLVRGPGGKPAVDEAWIVVDAGTVINPDRARAQMEGSIIFGMSVAMYGAITMKDGAVEQSNFHDYRLVRIGEAPRKIHVEIVPSEGLPGGIGEPGVPPVAPAIANALFALTGTRVRELPLSRIPPVS</sequence>
<dbReference type="PANTHER" id="PTHR47495:SF3">
    <property type="entry name" value="BLR6219 PROTEIN"/>
    <property type="match status" value="1"/>
</dbReference>
<dbReference type="PANTHER" id="PTHR47495">
    <property type="entry name" value="ALDEHYDE DEHYDROGENASE"/>
    <property type="match status" value="1"/>
</dbReference>
<dbReference type="PIRSF" id="PIRSF036389">
    <property type="entry name" value="IOR_B"/>
    <property type="match status" value="1"/>
</dbReference>
<dbReference type="Pfam" id="PF20256">
    <property type="entry name" value="MoCoBD_2"/>
    <property type="match status" value="2"/>
</dbReference>
<reference evidence="4" key="1">
    <citation type="submission" date="2016-10" db="EMBL/GenBank/DDBJ databases">
        <authorList>
            <person name="Varghese N."/>
            <person name="Submissions S."/>
        </authorList>
    </citation>
    <scope>NUCLEOTIDE SEQUENCE [LARGE SCALE GENOMIC DNA]</scope>
    <source>
        <strain evidence="4">DSM 17044</strain>
    </source>
</reference>
<accession>A0A1H7TSD4</accession>
<dbReference type="InterPro" id="IPR006311">
    <property type="entry name" value="TAT_signal"/>
</dbReference>
<dbReference type="EMBL" id="FOAP01000009">
    <property type="protein sequence ID" value="SEL87429.1"/>
    <property type="molecule type" value="Genomic_DNA"/>
</dbReference>
<dbReference type="AlphaFoldDB" id="A0A1H7TSD4"/>
<dbReference type="InterPro" id="IPR037165">
    <property type="entry name" value="AldOxase/xan_DH_Mopterin-bd_sf"/>
</dbReference>
<dbReference type="InterPro" id="IPR008274">
    <property type="entry name" value="AldOxase/xan_DH_MoCoBD1"/>
</dbReference>
<proteinExistence type="predicted"/>
<dbReference type="OrthoDB" id="9767994at2"/>
<dbReference type="InterPro" id="IPR046867">
    <property type="entry name" value="AldOxase/xan_DH_MoCoBD2"/>
</dbReference>
<dbReference type="SUPFAM" id="SSF56003">
    <property type="entry name" value="Molybdenum cofactor-binding domain"/>
    <property type="match status" value="2"/>
</dbReference>
<dbReference type="Pfam" id="PF02738">
    <property type="entry name" value="MoCoBD_1"/>
    <property type="match status" value="1"/>
</dbReference>
<feature type="region of interest" description="Disordered" evidence="1">
    <location>
        <begin position="39"/>
        <end position="62"/>
    </location>
</feature>
<evidence type="ECO:0000256" key="1">
    <source>
        <dbReference type="SAM" id="MobiDB-lite"/>
    </source>
</evidence>
<protein>
    <submittedName>
        <fullName evidence="3">Isoquinoline 1-oxidoreductase, beta subunit</fullName>
    </submittedName>
</protein>
<dbReference type="Proteomes" id="UP000182719">
    <property type="component" value="Unassembled WGS sequence"/>
</dbReference>
<dbReference type="Gene3D" id="3.90.1170.50">
    <property type="entry name" value="Aldehyde oxidase/xanthine dehydrogenase, a/b hammerhead"/>
    <property type="match status" value="1"/>
</dbReference>
<evidence type="ECO:0000313" key="3">
    <source>
        <dbReference type="EMBL" id="SEL87429.1"/>
    </source>
</evidence>